<gene>
    <name evidence="8" type="ORF">EJP69_27905</name>
</gene>
<feature type="compositionally biased region" description="Basic and acidic residues" evidence="4">
    <location>
        <begin position="524"/>
        <end position="543"/>
    </location>
</feature>
<dbReference type="InterPro" id="IPR018769">
    <property type="entry name" value="VgrG2_DUF2345"/>
</dbReference>
<evidence type="ECO:0000256" key="1">
    <source>
        <dbReference type="ARBA" id="ARBA00004613"/>
    </source>
</evidence>
<dbReference type="SUPFAM" id="SSF69349">
    <property type="entry name" value="Phage fibre proteins"/>
    <property type="match status" value="1"/>
</dbReference>
<dbReference type="PANTHER" id="PTHR32305">
    <property type="match status" value="1"/>
</dbReference>
<sequence>MTRRVTIRTPMGEALQFHRLAGREALSQLYAFDIDLLGSSNGVDPRVLLGKPATVEVRTESGDTRHLGGVVASFGLTGEDARHSFYRMTLRPWLWLATRRSDFRIFQNKTVPEIVADVLGGYGYPVEKRLGRDYRIRDYCVQYHESDFSYVSRLCELEGICYYFRHEAQRHVLVLADDIASSHDPLPGGDIVRFHPLEKAGMTGGGSSPNERIYEWKTGEEIRSGLHFTNEFDPLKPRADLSSRRQLRAGHAHDDFELYEWPGGYRQYDDGETCTRIRTEEQLSGRCTASGRSNRRELAPGYTFQLASHPRDDQNQKYLLTSVGYELQENLRASEGADAGEGSIQRFCFEAQPVSHAWRPPRATPKPRTRGPQTAIVVGPKNEEIWVDQYGRVKVQFHWDRLGRHDENSSCWVRVSMAWAGETFGAAALPRIGQEVVVDFLSGDPDCPIITGRVFNAENMPAWRLPDQKNLSGIRSRELGASDGSGRAGGARGNHLALDDHHGKLQAQLKSDHLSSSLSLGHIGRIDDTSGRKDDRGEGAELRTDGHAAVRAAKGLLLTTEARPGAQAHITDLGETVARLTAARDLHERQGQIAQEARAHEAGDQDAVTTALKEQNDAIKGRSGGSQPDAFPELDEPHLVLASAAGIQSTAAGATHIASITHNALSSGGHTSISAGRSFLVSVREAARLFAYKAIRLTAATAGIDIVALQNSINLLARLEIKLEADRIAITAKEEILISGGGSFSKWNASGIVHGTRGLWREHAATHSYAGPMDMAKRLRMQGVSHDDKYSVRFAPLGSDEVFRHAEMAGLPYRILGEKQEIKAEGVIPDDGRLPRISFETPDEAVLVVGEEAWDWAPVPTIHALQGSPDNDEGDEVHEDDESPDAESSRYAPPGGASAFDHFLPESAVAAHLSSLA</sequence>
<dbReference type="EMBL" id="RXOE01000011">
    <property type="protein sequence ID" value="RTQ30859.1"/>
    <property type="molecule type" value="Genomic_DNA"/>
</dbReference>
<dbReference type="InterPro" id="IPR050708">
    <property type="entry name" value="T6SS_VgrG/RHS"/>
</dbReference>
<dbReference type="Pfam" id="PF13296">
    <property type="entry name" value="T6SS_Vgr"/>
    <property type="match status" value="1"/>
</dbReference>
<dbReference type="Pfam" id="PF10106">
    <property type="entry name" value="DUF2345"/>
    <property type="match status" value="1"/>
</dbReference>
<evidence type="ECO:0000313" key="8">
    <source>
        <dbReference type="EMBL" id="RTQ30859.1"/>
    </source>
</evidence>
<proteinExistence type="inferred from homology"/>
<evidence type="ECO:0000259" key="6">
    <source>
        <dbReference type="Pfam" id="PF10106"/>
    </source>
</evidence>
<dbReference type="GO" id="GO:0005576">
    <property type="term" value="C:extracellular region"/>
    <property type="evidence" value="ECO:0007669"/>
    <property type="project" value="UniProtKB-SubCell"/>
</dbReference>
<comment type="caution">
    <text evidence="8">The sequence shown here is derived from an EMBL/GenBank/DDBJ whole genome shotgun (WGS) entry which is preliminary data.</text>
</comment>
<feature type="region of interest" description="Disordered" evidence="4">
    <location>
        <begin position="477"/>
        <end position="497"/>
    </location>
</feature>
<dbReference type="Proteomes" id="UP000267418">
    <property type="component" value="Unassembled WGS sequence"/>
</dbReference>
<evidence type="ECO:0000256" key="2">
    <source>
        <dbReference type="ARBA" id="ARBA00005558"/>
    </source>
</evidence>
<dbReference type="Gene3D" id="2.40.50.230">
    <property type="entry name" value="Gp5 N-terminal domain"/>
    <property type="match status" value="1"/>
</dbReference>
<feature type="domain" description="Gp5/Type VI secretion system Vgr protein OB-fold" evidence="5">
    <location>
        <begin position="388"/>
        <end position="455"/>
    </location>
</feature>
<dbReference type="Gene3D" id="2.30.110.50">
    <property type="match status" value="1"/>
</dbReference>
<comment type="similarity">
    <text evidence="2">Belongs to the VgrG protein family.</text>
</comment>
<feature type="domain" description="DUF2345" evidence="6">
    <location>
        <begin position="628"/>
        <end position="772"/>
    </location>
</feature>
<keyword evidence="9" id="KW-1185">Reference proteome</keyword>
<name>A0A431TDH9_9BURK</name>
<evidence type="ECO:0000256" key="3">
    <source>
        <dbReference type="ARBA" id="ARBA00022525"/>
    </source>
</evidence>
<dbReference type="Pfam" id="PF05954">
    <property type="entry name" value="Phage_GPD"/>
    <property type="match status" value="1"/>
</dbReference>
<dbReference type="SUPFAM" id="SSF69255">
    <property type="entry name" value="gp5 N-terminal domain-like"/>
    <property type="match status" value="1"/>
</dbReference>
<comment type="subcellular location">
    <subcellularLocation>
        <location evidence="1">Secreted</location>
    </subcellularLocation>
</comment>
<reference evidence="8 9" key="1">
    <citation type="submission" date="2018-12" db="EMBL/GenBank/DDBJ databases">
        <title>The genome of Variovorax gossypii DSM 100435.</title>
        <authorList>
            <person name="Gao J."/>
            <person name="Sun J."/>
        </authorList>
    </citation>
    <scope>NUCLEOTIDE SEQUENCE [LARGE SCALE GENOMIC DNA]</scope>
    <source>
        <strain evidence="8 9">DSM 100435</strain>
    </source>
</reference>
<dbReference type="InterPro" id="IPR017847">
    <property type="entry name" value="T6SS_RhsGE_Vgr_subset"/>
</dbReference>
<dbReference type="RefSeq" id="WP_126473589.1">
    <property type="nucleotide sequence ID" value="NZ_RXOE01000011.1"/>
</dbReference>
<dbReference type="OrthoDB" id="1907165at2"/>
<protein>
    <submittedName>
        <fullName evidence="8">Type VI secretion system tip protein VgrG</fullName>
    </submittedName>
</protein>
<dbReference type="NCBIfam" id="TIGR01646">
    <property type="entry name" value="vgr_GE"/>
    <property type="match status" value="1"/>
</dbReference>
<evidence type="ECO:0000313" key="9">
    <source>
        <dbReference type="Proteomes" id="UP000267418"/>
    </source>
</evidence>
<feature type="region of interest" description="Disordered" evidence="4">
    <location>
        <begin position="521"/>
        <end position="543"/>
    </location>
</feature>
<feature type="compositionally biased region" description="Acidic residues" evidence="4">
    <location>
        <begin position="870"/>
        <end position="885"/>
    </location>
</feature>
<dbReference type="InterPro" id="IPR037026">
    <property type="entry name" value="Vgr_OB-fold_dom_sf"/>
</dbReference>
<evidence type="ECO:0000256" key="4">
    <source>
        <dbReference type="SAM" id="MobiDB-lite"/>
    </source>
</evidence>
<dbReference type="InterPro" id="IPR028244">
    <property type="entry name" value="T6SS_Rhs_Vgr_dom"/>
</dbReference>
<evidence type="ECO:0000259" key="7">
    <source>
        <dbReference type="Pfam" id="PF13296"/>
    </source>
</evidence>
<dbReference type="SUPFAM" id="SSF69279">
    <property type="entry name" value="Phage tail proteins"/>
    <property type="match status" value="2"/>
</dbReference>
<feature type="domain" description="Putative type VI secretion system Rhs element associated Vgr" evidence="7">
    <location>
        <begin position="489"/>
        <end position="592"/>
    </location>
</feature>
<dbReference type="InterPro" id="IPR006531">
    <property type="entry name" value="Gp5/Vgr_OB"/>
</dbReference>
<dbReference type="Gene3D" id="4.10.220.110">
    <property type="match status" value="1"/>
</dbReference>
<dbReference type="Pfam" id="PF04717">
    <property type="entry name" value="Phage_base_V"/>
    <property type="match status" value="1"/>
</dbReference>
<organism evidence="8 9">
    <name type="scientific">Variovorax gossypii</name>
    <dbReference type="NCBI Taxonomy" id="1679495"/>
    <lineage>
        <taxon>Bacteria</taxon>
        <taxon>Pseudomonadati</taxon>
        <taxon>Pseudomonadota</taxon>
        <taxon>Betaproteobacteria</taxon>
        <taxon>Burkholderiales</taxon>
        <taxon>Comamonadaceae</taxon>
        <taxon>Variovorax</taxon>
    </lineage>
</organism>
<dbReference type="InterPro" id="IPR006533">
    <property type="entry name" value="T6SS_Vgr_RhsGE"/>
</dbReference>
<dbReference type="PANTHER" id="PTHR32305:SF15">
    <property type="entry name" value="PROTEIN RHSA-RELATED"/>
    <property type="match status" value="1"/>
</dbReference>
<feature type="region of interest" description="Disordered" evidence="4">
    <location>
        <begin position="862"/>
        <end position="899"/>
    </location>
</feature>
<evidence type="ECO:0000259" key="5">
    <source>
        <dbReference type="Pfam" id="PF04717"/>
    </source>
</evidence>
<dbReference type="NCBIfam" id="TIGR03361">
    <property type="entry name" value="VI_Rhs_Vgr"/>
    <property type="match status" value="1"/>
</dbReference>
<keyword evidence="3" id="KW-0964">Secreted</keyword>
<dbReference type="AlphaFoldDB" id="A0A431TDH9"/>
<dbReference type="Gene3D" id="3.55.50.10">
    <property type="entry name" value="Baseplate protein-like domains"/>
    <property type="match status" value="1"/>
</dbReference>
<accession>A0A431TDH9</accession>